<dbReference type="GO" id="GO:0003755">
    <property type="term" value="F:peptidyl-prolyl cis-trans isomerase activity"/>
    <property type="evidence" value="ECO:0007669"/>
    <property type="project" value="UniProtKB-UniRule"/>
</dbReference>
<keyword evidence="1" id="KW-0697">Rotamase</keyword>
<evidence type="ECO:0000259" key="2">
    <source>
        <dbReference type="PROSITE" id="PS50072"/>
    </source>
</evidence>
<dbReference type="SUPFAM" id="SSF50891">
    <property type="entry name" value="Cyclophilin-like"/>
    <property type="match status" value="1"/>
</dbReference>
<feature type="signal peptide" evidence="1">
    <location>
        <begin position="1"/>
        <end position="22"/>
    </location>
</feature>
<keyword evidence="4" id="KW-1185">Reference proteome</keyword>
<reference evidence="3" key="1">
    <citation type="submission" date="2020-12" db="EMBL/GenBank/DDBJ databases">
        <authorList>
            <person name="Iha C."/>
        </authorList>
    </citation>
    <scope>NUCLEOTIDE SEQUENCE</scope>
</reference>
<dbReference type="PROSITE" id="PS51257">
    <property type="entry name" value="PROKAR_LIPOPROTEIN"/>
    <property type="match status" value="1"/>
</dbReference>
<comment type="similarity">
    <text evidence="1">Belongs to the cyclophilin-type PPIase family.</text>
</comment>
<comment type="catalytic activity">
    <reaction evidence="1">
        <text>[protein]-peptidylproline (omega=180) = [protein]-peptidylproline (omega=0)</text>
        <dbReference type="Rhea" id="RHEA:16237"/>
        <dbReference type="Rhea" id="RHEA-COMP:10747"/>
        <dbReference type="Rhea" id="RHEA-COMP:10748"/>
        <dbReference type="ChEBI" id="CHEBI:83833"/>
        <dbReference type="ChEBI" id="CHEBI:83834"/>
        <dbReference type="EC" id="5.2.1.8"/>
    </reaction>
</comment>
<feature type="domain" description="PPIase cyclophilin-type" evidence="2">
    <location>
        <begin position="38"/>
        <end position="184"/>
    </location>
</feature>
<keyword evidence="1" id="KW-0413">Isomerase</keyword>
<dbReference type="Proteomes" id="UP000708148">
    <property type="component" value="Unassembled WGS sequence"/>
</dbReference>
<gene>
    <name evidence="3" type="ORF">OSTQU699_LOCUS9722</name>
</gene>
<dbReference type="PROSITE" id="PS50072">
    <property type="entry name" value="CSA_PPIASE_2"/>
    <property type="match status" value="1"/>
</dbReference>
<dbReference type="InterPro" id="IPR002130">
    <property type="entry name" value="Cyclophilin-type_PPIase_dom"/>
</dbReference>
<dbReference type="CDD" id="cd00317">
    <property type="entry name" value="cyclophilin"/>
    <property type="match status" value="1"/>
</dbReference>
<dbReference type="Gene3D" id="2.40.100.10">
    <property type="entry name" value="Cyclophilin-like"/>
    <property type="match status" value="1"/>
</dbReference>
<sequence>MARLTAIFLALALSCRILPALSMPALGPERAVFLTAFGEFEVGFYSEAAPKTSRHILRLCQLGAYTGNHFFNVQPDYHVQVEGVTGGRQSPLSKGIKKLDRKRMPLEVSEELVHEAGSVSLAHGGDPDTGGSSFAILLNRAPHLDGNYTVFGQVTRGLGVLYEVEDVETEGDGPVQRPTERVPIYSTYWYTTEGDGLEARCDLE</sequence>
<dbReference type="PANTHER" id="PTHR47511">
    <property type="entry name" value="PEPTIDYL-PROLYL CIS-TRANS ISOMERASE CYP23"/>
    <property type="match status" value="1"/>
</dbReference>
<dbReference type="AlphaFoldDB" id="A0A8S1JEV1"/>
<comment type="function">
    <text evidence="1">PPIases accelerate the folding of proteins. It catalyzes the cis-trans isomerization of proline imidic peptide bonds in oligopeptides.</text>
</comment>
<organism evidence="3 4">
    <name type="scientific">Ostreobium quekettii</name>
    <dbReference type="NCBI Taxonomy" id="121088"/>
    <lineage>
        <taxon>Eukaryota</taxon>
        <taxon>Viridiplantae</taxon>
        <taxon>Chlorophyta</taxon>
        <taxon>core chlorophytes</taxon>
        <taxon>Ulvophyceae</taxon>
        <taxon>TCBD clade</taxon>
        <taxon>Bryopsidales</taxon>
        <taxon>Ostreobineae</taxon>
        <taxon>Ostreobiaceae</taxon>
        <taxon>Ostreobium</taxon>
    </lineage>
</organism>
<comment type="caution">
    <text evidence="3">The sequence shown here is derived from an EMBL/GenBank/DDBJ whole genome shotgun (WGS) entry which is preliminary data.</text>
</comment>
<accession>A0A8S1JEV1</accession>
<evidence type="ECO:0000313" key="3">
    <source>
        <dbReference type="EMBL" id="CAD7704367.1"/>
    </source>
</evidence>
<feature type="chain" id="PRO_5035958402" description="Peptidyl-prolyl cis-trans isomerase" evidence="1">
    <location>
        <begin position="23"/>
        <end position="204"/>
    </location>
</feature>
<dbReference type="EC" id="5.2.1.8" evidence="1"/>
<dbReference type="PANTHER" id="PTHR47511:SF1">
    <property type="entry name" value="PEPTIDYL-PROLYL CIS-TRANS ISOMERASE CYP23"/>
    <property type="match status" value="1"/>
</dbReference>
<dbReference type="Pfam" id="PF00160">
    <property type="entry name" value="Pro_isomerase"/>
    <property type="match status" value="1"/>
</dbReference>
<dbReference type="InterPro" id="IPR044233">
    <property type="entry name" value="CYP23-like"/>
</dbReference>
<evidence type="ECO:0000313" key="4">
    <source>
        <dbReference type="Proteomes" id="UP000708148"/>
    </source>
</evidence>
<keyword evidence="1" id="KW-0732">Signal</keyword>
<evidence type="ECO:0000256" key="1">
    <source>
        <dbReference type="RuleBase" id="RU363019"/>
    </source>
</evidence>
<protein>
    <recommendedName>
        <fullName evidence="1">Peptidyl-prolyl cis-trans isomerase</fullName>
        <shortName evidence="1">PPIase</shortName>
        <ecNumber evidence="1">5.2.1.8</ecNumber>
    </recommendedName>
</protein>
<name>A0A8S1JEV1_9CHLO</name>
<dbReference type="OrthoDB" id="408413at2759"/>
<dbReference type="PRINTS" id="PR00153">
    <property type="entry name" value="CSAPPISMRASE"/>
</dbReference>
<proteinExistence type="inferred from homology"/>
<dbReference type="InterPro" id="IPR029000">
    <property type="entry name" value="Cyclophilin-like_dom_sf"/>
</dbReference>
<dbReference type="EMBL" id="CAJHUC010002786">
    <property type="protein sequence ID" value="CAD7704367.1"/>
    <property type="molecule type" value="Genomic_DNA"/>
</dbReference>